<evidence type="ECO:0000256" key="1">
    <source>
        <dbReference type="SAM" id="MobiDB-lite"/>
    </source>
</evidence>
<proteinExistence type="predicted"/>
<feature type="region of interest" description="Disordered" evidence="1">
    <location>
        <begin position="230"/>
        <end position="251"/>
    </location>
</feature>
<protein>
    <submittedName>
        <fullName evidence="2">Vir protein, putative</fullName>
    </submittedName>
</protein>
<dbReference type="AlphaFoldDB" id="A0A1G4E915"/>
<accession>A0A1G4E915</accession>
<organism evidence="2 3">
    <name type="scientific">Plasmodium vivax</name>
    <name type="common">malaria parasite P. vivax</name>
    <dbReference type="NCBI Taxonomy" id="5855"/>
    <lineage>
        <taxon>Eukaryota</taxon>
        <taxon>Sar</taxon>
        <taxon>Alveolata</taxon>
        <taxon>Apicomplexa</taxon>
        <taxon>Aconoidasida</taxon>
        <taxon>Haemosporida</taxon>
        <taxon>Plasmodiidae</taxon>
        <taxon>Plasmodium</taxon>
        <taxon>Plasmodium (Plasmodium)</taxon>
    </lineage>
</organism>
<dbReference type="VEuPathDB" id="PlasmoDB:PVX_014630"/>
<dbReference type="VEuPathDB" id="PlasmoDB:PVPAM_060008000"/>
<evidence type="ECO:0000313" key="3">
    <source>
        <dbReference type="Proteomes" id="UP000305196"/>
    </source>
</evidence>
<dbReference type="EMBL" id="FLYI01000033">
    <property type="protein sequence ID" value="SCA59802.1"/>
    <property type="molecule type" value="Genomic_DNA"/>
</dbReference>
<gene>
    <name evidence="2" type="ORF">PVC01_000021700</name>
</gene>
<evidence type="ECO:0000313" key="2">
    <source>
        <dbReference type="EMBL" id="SCA59802.1"/>
    </source>
</evidence>
<dbReference type="Proteomes" id="UP000305196">
    <property type="component" value="Unassembled WGS sequence"/>
</dbReference>
<reference evidence="2 3" key="1">
    <citation type="submission" date="2016-07" db="EMBL/GenBank/DDBJ databases">
        <authorList>
            <consortium name="Pathogen Informatics"/>
        </authorList>
    </citation>
    <scope>NUCLEOTIDE SEQUENCE [LARGE SCALE GENOMIC DNA]</scope>
</reference>
<dbReference type="VEuPathDB" id="PlasmoDB:PVW1_120012800"/>
<sequence>MGSTEPDNLYLSYKDYNKMKSYFDSGRNFTYSNDIYNTAVKSLTIPSYIKADFEKILIKIIKYLSGDHAFTTYNKNHCCMYINYKLNKELKPLFYKINDTTFKIFQNFVQIHDNEKKTDTCTSKLHYPGYPTFYRLEHLYDLYDKLQYISILKFDDLFCSNLTDIVHKYNYDIDGFYDNDKNLFNKLLNFKELVEKLEFLPKSTCQEKIKQLKTPAKYLSDQKEELRKKQIEEESQRLSLQGPSASSPAIESEPLVAGNLESVESEISEGQQFIAPREQAQDLTVLKHEIPLGDKQETGDFRSAENTHSLEIHQSLALSEKPSYQRGYVRDAYILGNPTNDEEGIMKSLQSTFSNIVQNVDPAPVLGVSGGMGVLFILFKYTPVGSFFGGRRRRFHQIPSSFRGFPPGDFANFQEYDGGFIGYSPMNISPLAE</sequence>
<name>A0A1G4E915_PLAVI</name>
<dbReference type="VEuPathDB" id="PlasmoDB:PVP01_0001810"/>